<evidence type="ECO:0000256" key="1">
    <source>
        <dbReference type="SAM" id="Phobius"/>
    </source>
</evidence>
<sequence length="41" mass="4654">MKGFIGIDQVEIALYLGVCGCLCVCGLYKYKLNIKYRISYT</sequence>
<dbReference type="AlphaFoldDB" id="A0A0E9WID2"/>
<keyword evidence="1" id="KW-0812">Transmembrane</keyword>
<name>A0A0E9WID2_ANGAN</name>
<reference evidence="2" key="1">
    <citation type="submission" date="2014-11" db="EMBL/GenBank/DDBJ databases">
        <authorList>
            <person name="Amaro Gonzalez C."/>
        </authorList>
    </citation>
    <scope>NUCLEOTIDE SEQUENCE</scope>
</reference>
<proteinExistence type="predicted"/>
<keyword evidence="1" id="KW-1133">Transmembrane helix</keyword>
<keyword evidence="1" id="KW-0472">Membrane</keyword>
<reference evidence="2" key="2">
    <citation type="journal article" date="2015" name="Fish Shellfish Immunol.">
        <title>Early steps in the European eel (Anguilla anguilla)-Vibrio vulnificus interaction in the gills: Role of the RtxA13 toxin.</title>
        <authorList>
            <person name="Callol A."/>
            <person name="Pajuelo D."/>
            <person name="Ebbesson L."/>
            <person name="Teles M."/>
            <person name="MacKenzie S."/>
            <person name="Amaro C."/>
        </authorList>
    </citation>
    <scope>NUCLEOTIDE SEQUENCE</scope>
</reference>
<dbReference type="EMBL" id="GBXM01018450">
    <property type="protein sequence ID" value="JAH90127.1"/>
    <property type="molecule type" value="Transcribed_RNA"/>
</dbReference>
<accession>A0A0E9WID2</accession>
<organism evidence="2">
    <name type="scientific">Anguilla anguilla</name>
    <name type="common">European freshwater eel</name>
    <name type="synonym">Muraena anguilla</name>
    <dbReference type="NCBI Taxonomy" id="7936"/>
    <lineage>
        <taxon>Eukaryota</taxon>
        <taxon>Metazoa</taxon>
        <taxon>Chordata</taxon>
        <taxon>Craniata</taxon>
        <taxon>Vertebrata</taxon>
        <taxon>Euteleostomi</taxon>
        <taxon>Actinopterygii</taxon>
        <taxon>Neopterygii</taxon>
        <taxon>Teleostei</taxon>
        <taxon>Anguilliformes</taxon>
        <taxon>Anguillidae</taxon>
        <taxon>Anguilla</taxon>
    </lineage>
</organism>
<feature type="transmembrane region" description="Helical" evidence="1">
    <location>
        <begin position="12"/>
        <end position="30"/>
    </location>
</feature>
<protein>
    <submittedName>
        <fullName evidence="2">Uncharacterized protein</fullName>
    </submittedName>
</protein>
<evidence type="ECO:0000313" key="2">
    <source>
        <dbReference type="EMBL" id="JAH90127.1"/>
    </source>
</evidence>